<dbReference type="Gene3D" id="3.30.429.10">
    <property type="entry name" value="Macrophage Migration Inhibitory Factor"/>
    <property type="match status" value="2"/>
</dbReference>
<dbReference type="Pfam" id="PF01361">
    <property type="entry name" value="Tautomerase"/>
    <property type="match status" value="2"/>
</dbReference>
<dbReference type="eggNOG" id="COG1942">
    <property type="taxonomic scope" value="Bacteria"/>
</dbReference>
<dbReference type="OrthoDB" id="9804765at2"/>
<gene>
    <name evidence="4" type="ORF">IMCC3088_942</name>
</gene>
<dbReference type="Proteomes" id="UP000005615">
    <property type="component" value="Unassembled WGS sequence"/>
</dbReference>
<dbReference type="RefSeq" id="WP_009575226.1">
    <property type="nucleotide sequence ID" value="NZ_AEIG01000022.1"/>
</dbReference>
<evidence type="ECO:0000259" key="3">
    <source>
        <dbReference type="Pfam" id="PF01361"/>
    </source>
</evidence>
<comment type="similarity">
    <text evidence="1">Belongs to the 4-oxalocrotonate tautomerase family.</text>
</comment>
<keyword evidence="2" id="KW-0413">Isomerase</keyword>
<dbReference type="GO" id="GO:0016853">
    <property type="term" value="F:isomerase activity"/>
    <property type="evidence" value="ECO:0007669"/>
    <property type="project" value="UniProtKB-KW"/>
</dbReference>
<evidence type="ECO:0000256" key="2">
    <source>
        <dbReference type="ARBA" id="ARBA00023235"/>
    </source>
</evidence>
<comment type="caution">
    <text evidence="4">The sequence shown here is derived from an EMBL/GenBank/DDBJ whole genome shotgun (WGS) entry which is preliminary data.</text>
</comment>
<dbReference type="AlphaFoldDB" id="F3L0K6"/>
<feature type="domain" description="4-oxalocrotonate tautomerase-like" evidence="3">
    <location>
        <begin position="2"/>
        <end position="61"/>
    </location>
</feature>
<evidence type="ECO:0000313" key="4">
    <source>
        <dbReference type="EMBL" id="EGG30159.1"/>
    </source>
</evidence>
<proteinExistence type="inferred from homology"/>
<accession>F3L0K6</accession>
<sequence>MPIMQVHLQTSAYSQEQVHHFLERASQVYAEVLESPIERVRIFIHDYPAEFIAVGGKVTSDSGVLAPFFEAFLMEGRPLSQQHAVLERITDVLVECFEADRSLIRGVCNMVSPERWGIAGKPAAAARAAELAARENLNR</sequence>
<dbReference type="EMBL" id="AEIG01000022">
    <property type="protein sequence ID" value="EGG30159.1"/>
    <property type="molecule type" value="Genomic_DNA"/>
</dbReference>
<dbReference type="InterPro" id="IPR014347">
    <property type="entry name" value="Tautomerase/MIF_sf"/>
</dbReference>
<dbReference type="InterPro" id="IPR004370">
    <property type="entry name" value="4-OT-like_dom"/>
</dbReference>
<dbReference type="SUPFAM" id="SSF55331">
    <property type="entry name" value="Tautomerase/MIF"/>
    <property type="match status" value="1"/>
</dbReference>
<evidence type="ECO:0000256" key="1">
    <source>
        <dbReference type="ARBA" id="ARBA00006723"/>
    </source>
</evidence>
<keyword evidence="5" id="KW-1185">Reference proteome</keyword>
<feature type="domain" description="4-oxalocrotonate tautomerase-like" evidence="3">
    <location>
        <begin position="73"/>
        <end position="123"/>
    </location>
</feature>
<reference evidence="4 5" key="1">
    <citation type="journal article" date="2011" name="J. Bacteriol.">
        <title>Genome sequence of strain IMCC3088, a proteorhodopsin-containing marine bacterium belonging to the OM60/NOR5 clade.</title>
        <authorList>
            <person name="Jang Y."/>
            <person name="Oh H.M."/>
            <person name="Kang I."/>
            <person name="Lee K."/>
            <person name="Yang S.J."/>
            <person name="Cho J.C."/>
        </authorList>
    </citation>
    <scope>NUCLEOTIDE SEQUENCE [LARGE SCALE GENOMIC DNA]</scope>
    <source>
        <strain evidence="4 5">IMCC3088</strain>
    </source>
</reference>
<dbReference type="PANTHER" id="PTHR35530">
    <property type="entry name" value="TAUTOMERASE-RELATED"/>
    <property type="match status" value="1"/>
</dbReference>
<evidence type="ECO:0000313" key="5">
    <source>
        <dbReference type="Proteomes" id="UP000005615"/>
    </source>
</evidence>
<name>F3L0K6_9GAMM</name>
<protein>
    <submittedName>
        <fullName evidence="4">Putative 4-oxalocrotonate tautomerase</fullName>
    </submittedName>
</protein>
<organism evidence="4 5">
    <name type="scientific">Aequoribacter fuscus</name>
    <dbReference type="NCBI Taxonomy" id="2518989"/>
    <lineage>
        <taxon>Bacteria</taxon>
        <taxon>Pseudomonadati</taxon>
        <taxon>Pseudomonadota</taxon>
        <taxon>Gammaproteobacteria</taxon>
        <taxon>Cellvibrionales</taxon>
        <taxon>Halieaceae</taxon>
        <taxon>Aequoribacter</taxon>
    </lineage>
</organism>
<dbReference type="STRING" id="2518989.IMCC3088_942"/>
<dbReference type="PANTHER" id="PTHR35530:SF2">
    <property type="entry name" value="BSL4019 PROTEIN"/>
    <property type="match status" value="1"/>
</dbReference>